<name>A0A0C9MR23_SPHPI</name>
<dbReference type="AlphaFoldDB" id="A0A0C9MR23"/>
<proteinExistence type="predicted"/>
<dbReference type="Proteomes" id="UP000032025">
    <property type="component" value="Unassembled WGS sequence"/>
</dbReference>
<accession>A0A0C9MR23</accession>
<keyword evidence="2" id="KW-1185">Reference proteome</keyword>
<gene>
    <name evidence="1" type="ORF">SP6_14_03600</name>
</gene>
<comment type="caution">
    <text evidence="1">The sequence shown here is derived from an EMBL/GenBank/DDBJ whole genome shotgun (WGS) entry which is preliminary data.</text>
</comment>
<protein>
    <submittedName>
        <fullName evidence="1">DNA, contig: SP614</fullName>
    </submittedName>
</protein>
<evidence type="ECO:0000313" key="2">
    <source>
        <dbReference type="Proteomes" id="UP000032025"/>
    </source>
</evidence>
<organism evidence="1 2">
    <name type="scientific">Sphingomonas paucimobilis NBRC 13935</name>
    <dbReference type="NCBI Taxonomy" id="1219050"/>
    <lineage>
        <taxon>Bacteria</taxon>
        <taxon>Pseudomonadati</taxon>
        <taxon>Pseudomonadota</taxon>
        <taxon>Alphaproteobacteria</taxon>
        <taxon>Sphingomonadales</taxon>
        <taxon>Sphingomonadaceae</taxon>
        <taxon>Sphingomonas</taxon>
    </lineage>
</organism>
<evidence type="ECO:0000313" key="1">
    <source>
        <dbReference type="EMBL" id="GAN13201.1"/>
    </source>
</evidence>
<reference evidence="1 2" key="1">
    <citation type="submission" date="2014-08" db="EMBL/GenBank/DDBJ databases">
        <title>Whole genome shotgun sequence of Sphingomonas paucimobilis NBRC 13935.</title>
        <authorList>
            <person name="Hosoyama A."/>
            <person name="Hashimoto M."/>
            <person name="Hosoyama Y."/>
            <person name="Noguchi M."/>
            <person name="Uohara A."/>
            <person name="Ohji S."/>
            <person name="Katano-Makiyama Y."/>
            <person name="Ichikawa N."/>
            <person name="Kimura A."/>
            <person name="Yamazoe A."/>
            <person name="Fujita N."/>
        </authorList>
    </citation>
    <scope>NUCLEOTIDE SEQUENCE [LARGE SCALE GENOMIC DNA]</scope>
    <source>
        <strain evidence="1 2">NBRC 13935</strain>
    </source>
</reference>
<dbReference type="EMBL" id="BBJS01000014">
    <property type="protein sequence ID" value="GAN13201.1"/>
    <property type="molecule type" value="Genomic_DNA"/>
</dbReference>
<sequence length="128" mass="13669">MGGDCVVTVTTVGGGVEVVTVRRVTTRRTGLAGTRRWTIFRPGLVCLTTAGRLGLSTMCTAPPPITAPPAAQAVSFARAIRTDIVTSSYVQPNGAAFRRVQGSFSHSPVITLTKKDLRAKRDIRRCVQ</sequence>